<reference evidence="4 5" key="1">
    <citation type="submission" date="2022-04" db="EMBL/GenBank/DDBJ databases">
        <title>Identification of a novel bacterium isolated from mangrove sediments.</title>
        <authorList>
            <person name="Pan X."/>
        </authorList>
    </citation>
    <scope>NUCLEOTIDE SEQUENCE [LARGE SCALE GENOMIC DNA]</scope>
    <source>
        <strain evidence="4 5">B2638</strain>
    </source>
</reference>
<dbReference type="Gene3D" id="3.40.50.300">
    <property type="entry name" value="P-loop containing nucleotide triphosphate hydrolases"/>
    <property type="match status" value="1"/>
</dbReference>
<sequence>MTPRSWLASYPKSGNTWFRLIVANLDAEDDNSLATGSSGTPDLMASARAPFDDMLLLESGLLTHDECAALRPLFHRAELMQDGNGVFRQEAERPHSTKMGYRLTKTHDAWSYLPDGQPVLGGAQAAGNAILMVRDPRDIAPSLANHMGFSIDQAIDFMNDPDASLSGRRHEQTLQLRQLLMCWSEFNASWLDQTSIPVHCIRYEDMQEAPMAAMSAALAACGRAVDTERLRRAIERTSFDTLHKLEEESGFAEAYRGRRFFRRGVSGAWRDELTRGQVKRIERNHAAMMDRLGYEAAFYSEF</sequence>
<evidence type="ECO:0000256" key="1">
    <source>
        <dbReference type="ARBA" id="ARBA00005771"/>
    </source>
</evidence>
<keyword evidence="2" id="KW-0808">Transferase</keyword>
<dbReference type="RefSeq" id="WP_243924593.1">
    <property type="nucleotide sequence ID" value="NZ_JALHLG010000078.1"/>
</dbReference>
<organism evidence="4 5">
    <name type="scientific">Novosphingobium beihaiensis</name>
    <dbReference type="NCBI Taxonomy" id="2930389"/>
    <lineage>
        <taxon>Bacteria</taxon>
        <taxon>Pseudomonadati</taxon>
        <taxon>Pseudomonadota</taxon>
        <taxon>Alphaproteobacteria</taxon>
        <taxon>Sphingomonadales</taxon>
        <taxon>Sphingomonadaceae</taxon>
        <taxon>Novosphingobium</taxon>
    </lineage>
</organism>
<protein>
    <submittedName>
        <fullName evidence="4">Sulfotransferase domain-containing protein</fullName>
    </submittedName>
</protein>
<dbReference type="SUPFAM" id="SSF52540">
    <property type="entry name" value="P-loop containing nucleoside triphosphate hydrolases"/>
    <property type="match status" value="1"/>
</dbReference>
<keyword evidence="5" id="KW-1185">Reference proteome</keyword>
<comment type="caution">
    <text evidence="4">The sequence shown here is derived from an EMBL/GenBank/DDBJ whole genome shotgun (WGS) entry which is preliminary data.</text>
</comment>
<accession>A0ABT0BW19</accession>
<dbReference type="EMBL" id="JALHLG010000078">
    <property type="protein sequence ID" value="MCJ2189229.1"/>
    <property type="molecule type" value="Genomic_DNA"/>
</dbReference>
<comment type="similarity">
    <text evidence="1">Belongs to the sulfotransferase 1 family.</text>
</comment>
<evidence type="ECO:0000313" key="5">
    <source>
        <dbReference type="Proteomes" id="UP001202281"/>
    </source>
</evidence>
<dbReference type="InterPro" id="IPR000863">
    <property type="entry name" value="Sulfotransferase_dom"/>
</dbReference>
<proteinExistence type="inferred from homology"/>
<name>A0ABT0BW19_9SPHN</name>
<dbReference type="InterPro" id="IPR027417">
    <property type="entry name" value="P-loop_NTPase"/>
</dbReference>
<feature type="domain" description="Sulfotransferase" evidence="3">
    <location>
        <begin position="4"/>
        <end position="290"/>
    </location>
</feature>
<dbReference type="Pfam" id="PF00685">
    <property type="entry name" value="Sulfotransfer_1"/>
    <property type="match status" value="1"/>
</dbReference>
<dbReference type="Proteomes" id="UP001202281">
    <property type="component" value="Unassembled WGS sequence"/>
</dbReference>
<gene>
    <name evidence="4" type="ORF">MTR66_20785</name>
</gene>
<evidence type="ECO:0000256" key="2">
    <source>
        <dbReference type="ARBA" id="ARBA00022679"/>
    </source>
</evidence>
<dbReference type="PANTHER" id="PTHR11783">
    <property type="entry name" value="SULFOTRANSFERASE SULT"/>
    <property type="match status" value="1"/>
</dbReference>
<evidence type="ECO:0000313" key="4">
    <source>
        <dbReference type="EMBL" id="MCJ2189229.1"/>
    </source>
</evidence>
<evidence type="ECO:0000259" key="3">
    <source>
        <dbReference type="Pfam" id="PF00685"/>
    </source>
</evidence>